<dbReference type="InterPro" id="IPR001584">
    <property type="entry name" value="Integrase_cat-core"/>
</dbReference>
<dbReference type="GO" id="GO:0003676">
    <property type="term" value="F:nucleic acid binding"/>
    <property type="evidence" value="ECO:0007669"/>
    <property type="project" value="InterPro"/>
</dbReference>
<organism evidence="3 4">
    <name type="scientific">Corynebacterium timonense</name>
    <dbReference type="NCBI Taxonomy" id="441500"/>
    <lineage>
        <taxon>Bacteria</taxon>
        <taxon>Bacillati</taxon>
        <taxon>Actinomycetota</taxon>
        <taxon>Actinomycetes</taxon>
        <taxon>Mycobacteriales</taxon>
        <taxon>Corynebacteriaceae</taxon>
        <taxon>Corynebacterium</taxon>
    </lineage>
</organism>
<dbReference type="EMBL" id="LT629765">
    <property type="protein sequence ID" value="SDS29837.1"/>
    <property type="molecule type" value="Genomic_DNA"/>
</dbReference>
<protein>
    <submittedName>
        <fullName evidence="3">Integrase core domain-containing protein</fullName>
    </submittedName>
</protein>
<dbReference type="SUPFAM" id="SSF46689">
    <property type="entry name" value="Homeodomain-like"/>
    <property type="match status" value="1"/>
</dbReference>
<evidence type="ECO:0000313" key="4">
    <source>
        <dbReference type="Proteomes" id="UP000182237"/>
    </source>
</evidence>
<dbReference type="PROSITE" id="PS50994">
    <property type="entry name" value="INTEGRASE"/>
    <property type="match status" value="1"/>
</dbReference>
<proteinExistence type="predicted"/>
<accession>A0A1H1R251</accession>
<evidence type="ECO:0000256" key="1">
    <source>
        <dbReference type="SAM" id="MobiDB-lite"/>
    </source>
</evidence>
<feature type="compositionally biased region" description="Low complexity" evidence="1">
    <location>
        <begin position="248"/>
        <end position="260"/>
    </location>
</feature>
<feature type="compositionally biased region" description="Basic and acidic residues" evidence="1">
    <location>
        <begin position="222"/>
        <end position="240"/>
    </location>
</feature>
<feature type="compositionally biased region" description="Basic residues" evidence="1">
    <location>
        <begin position="283"/>
        <end position="301"/>
    </location>
</feature>
<dbReference type="AlphaFoldDB" id="A0A1H1R251"/>
<dbReference type="SUPFAM" id="SSF53098">
    <property type="entry name" value="Ribonuclease H-like"/>
    <property type="match status" value="1"/>
</dbReference>
<dbReference type="Gene3D" id="3.30.420.10">
    <property type="entry name" value="Ribonuclease H-like superfamily/Ribonuclease H"/>
    <property type="match status" value="1"/>
</dbReference>
<sequence>MPLGISRQRVYKILAEFNIGGAEAIAPKSRAPHTRPHAVLADLRKHIIDMRIQLTKAGFDAGPDSIAFHLERQGLRVPSTSTIRRIITNAGLVAPQRRKKLRSSYIRFEAAMVNECWQADITHLFLSDGTRVEVLDFLDDHSRYLLGVTAKAAFTGVAVAAELQRLVETYSPPASTLTDNGLVFTARMAGRKGGRNTFEKVLTDHRIQQKTAAQAIHKPKVKSNDSTKRSKDGSRPDHQPKQLTSCRNNSTNSPTTITPSARTAASDATHRNGLHPRPECRTKSHPRRRMAHTKRHRRTQRRSQYPLRRPPVSPWNRPSLRRRKNPHGHHRQPHHPKKPAKSSPSTTSTHPATRRHQTHILSLNPRPTPAIRNKTGAPKK</sequence>
<gene>
    <name evidence="3" type="ORF">SAMN04488539_1393</name>
</gene>
<name>A0A1H1R251_9CORY</name>
<reference evidence="3 4" key="1">
    <citation type="submission" date="2016-10" db="EMBL/GenBank/DDBJ databases">
        <authorList>
            <person name="de Groot N.N."/>
        </authorList>
    </citation>
    <scope>NUCLEOTIDE SEQUENCE [LARGE SCALE GENOMIC DNA]</scope>
    <source>
        <strain evidence="3 4">DSM 45434</strain>
    </source>
</reference>
<dbReference type="InterPro" id="IPR009057">
    <property type="entry name" value="Homeodomain-like_sf"/>
</dbReference>
<dbReference type="GO" id="GO:0015074">
    <property type="term" value="P:DNA integration"/>
    <property type="evidence" value="ECO:0007669"/>
    <property type="project" value="InterPro"/>
</dbReference>
<feature type="region of interest" description="Disordered" evidence="1">
    <location>
        <begin position="207"/>
        <end position="380"/>
    </location>
</feature>
<evidence type="ECO:0000259" key="2">
    <source>
        <dbReference type="PROSITE" id="PS50994"/>
    </source>
</evidence>
<dbReference type="Pfam" id="PF13565">
    <property type="entry name" value="HTH_32"/>
    <property type="match status" value="1"/>
</dbReference>
<keyword evidence="4" id="KW-1185">Reference proteome</keyword>
<feature type="compositionally biased region" description="Basic residues" evidence="1">
    <location>
        <begin position="319"/>
        <end position="340"/>
    </location>
</feature>
<dbReference type="Proteomes" id="UP000182237">
    <property type="component" value="Chromosome I"/>
</dbReference>
<feature type="compositionally biased region" description="Low complexity" evidence="1">
    <location>
        <begin position="341"/>
        <end position="351"/>
    </location>
</feature>
<dbReference type="InterPro" id="IPR012337">
    <property type="entry name" value="RNaseH-like_sf"/>
</dbReference>
<dbReference type="Pfam" id="PF00665">
    <property type="entry name" value="rve"/>
    <property type="match status" value="1"/>
</dbReference>
<evidence type="ECO:0000313" key="3">
    <source>
        <dbReference type="EMBL" id="SDS29837.1"/>
    </source>
</evidence>
<dbReference type="InterPro" id="IPR036397">
    <property type="entry name" value="RNaseH_sf"/>
</dbReference>
<feature type="domain" description="Integrase catalytic" evidence="2">
    <location>
        <begin position="107"/>
        <end position="213"/>
    </location>
</feature>